<name>A0A2W1P578_PAEXE</name>
<evidence type="ECO:0000256" key="1">
    <source>
        <dbReference type="ARBA" id="ARBA00004071"/>
    </source>
</evidence>
<dbReference type="PRINTS" id="PR00741">
    <property type="entry name" value="GLHYDRLASE29"/>
</dbReference>
<keyword evidence="9" id="KW-1185">Reference proteome</keyword>
<evidence type="ECO:0000256" key="2">
    <source>
        <dbReference type="ARBA" id="ARBA00007951"/>
    </source>
</evidence>
<protein>
    <recommendedName>
        <fullName evidence="3">alpha-L-fucosidase</fullName>
        <ecNumber evidence="3">3.2.1.51</ecNumber>
    </recommendedName>
</protein>
<dbReference type="InterPro" id="IPR057739">
    <property type="entry name" value="Glyco_hydro_29_N"/>
</dbReference>
<dbReference type="SUPFAM" id="SSF51445">
    <property type="entry name" value="(Trans)glycosidases"/>
    <property type="match status" value="1"/>
</dbReference>
<organism evidence="8 9">
    <name type="scientific">Paenibacillus xerothermodurans</name>
    <dbReference type="NCBI Taxonomy" id="1977292"/>
    <lineage>
        <taxon>Bacteria</taxon>
        <taxon>Bacillati</taxon>
        <taxon>Bacillota</taxon>
        <taxon>Bacilli</taxon>
        <taxon>Bacillales</taxon>
        <taxon>Paenibacillaceae</taxon>
        <taxon>Paenibacillus</taxon>
    </lineage>
</organism>
<evidence type="ECO:0000256" key="4">
    <source>
        <dbReference type="ARBA" id="ARBA00022729"/>
    </source>
</evidence>
<dbReference type="Gene3D" id="3.20.20.80">
    <property type="entry name" value="Glycosidases"/>
    <property type="match status" value="1"/>
</dbReference>
<comment type="function">
    <text evidence="1">Alpha-L-fucosidase is responsible for hydrolyzing the alpha-1,6-linked fucose joined to the reducing-end N-acetylglucosamine of the carbohydrate moieties of glycoproteins.</text>
</comment>
<evidence type="ECO:0000313" key="9">
    <source>
        <dbReference type="Proteomes" id="UP000214746"/>
    </source>
</evidence>
<dbReference type="OrthoDB" id="107551at2"/>
<evidence type="ECO:0000313" key="8">
    <source>
        <dbReference type="EMBL" id="PZE22328.1"/>
    </source>
</evidence>
<evidence type="ECO:0000256" key="6">
    <source>
        <dbReference type="ARBA" id="ARBA00023295"/>
    </source>
</evidence>
<dbReference type="InterPro" id="IPR016286">
    <property type="entry name" value="FUC_metazoa-typ"/>
</dbReference>
<evidence type="ECO:0000256" key="3">
    <source>
        <dbReference type="ARBA" id="ARBA00012662"/>
    </source>
</evidence>
<accession>A0A2W1P578</accession>
<comment type="similarity">
    <text evidence="2">Belongs to the glycosyl hydrolase 29 family.</text>
</comment>
<evidence type="ECO:0000259" key="7">
    <source>
        <dbReference type="Pfam" id="PF01120"/>
    </source>
</evidence>
<dbReference type="EMBL" id="NHRJ02000001">
    <property type="protein sequence ID" value="PZE22328.1"/>
    <property type="molecule type" value="Genomic_DNA"/>
</dbReference>
<sequence>MPKIKKNKGLLPILKGVFDMSTSQTAVHANKMAWWREAKFGMFIHWGLYSIPAGQWKGKEIPGIGEWIMKRAQIPIAEYEQLAAQFNPVKFNAREWAEVAKNAGMKYIVITAKHHDGFCMYHSKVSKYNIVDATPFGRDPMKELAEECAKAGLKLCFYYSQTQDWYEKDAVGNNWDYPDDAEKDFDRYLQEKVKPQLKELLTQYGPVGLIWFDTPMTMTESQSQDLAEYVTSLQPDCIVNGRVGNGHGDYVCLGDNETPATALHADWETCATLNHTWAFKKNDHHWKSPDTIIRLLSDIIGKGGTYLLNVGPTAEGVIPEPSVNVLNEVGRWLAVNEEAIRGTTANLFETEFEWGTITFKPGKVYLHLFEWPKGEFALHGLKNRVNRAYLLAAPQQDLAFEQSYDDATGTNTLSVTLPADAPGQYTAVLALDIDGTAEVDNTLMQLADRKIVLHGHHAEIHQQSGSQIGLSRAGVITNWTDASDWLSWEFKVIQPGRFQVEVISMAEKARDALGEHIGRWEGGHELMLEAAGQQLNCVMEEHERIVNSRSLYFNRIRSKCGEISIDQPGDYSLQLQTVKLNSEMELGLKLISVNLIPV</sequence>
<dbReference type="GO" id="GO:0004560">
    <property type="term" value="F:alpha-L-fucosidase activity"/>
    <property type="evidence" value="ECO:0007669"/>
    <property type="project" value="InterPro"/>
</dbReference>
<keyword evidence="6" id="KW-0326">Glycosidase</keyword>
<keyword evidence="5" id="KW-0378">Hydrolase</keyword>
<dbReference type="InterPro" id="IPR000933">
    <property type="entry name" value="Glyco_hydro_29"/>
</dbReference>
<dbReference type="EC" id="3.2.1.51" evidence="3"/>
<dbReference type="GO" id="GO:0005764">
    <property type="term" value="C:lysosome"/>
    <property type="evidence" value="ECO:0007669"/>
    <property type="project" value="TreeGrafter"/>
</dbReference>
<evidence type="ECO:0000256" key="5">
    <source>
        <dbReference type="ARBA" id="ARBA00022801"/>
    </source>
</evidence>
<dbReference type="Proteomes" id="UP000214746">
    <property type="component" value="Unassembled WGS sequence"/>
</dbReference>
<dbReference type="SMART" id="SM00812">
    <property type="entry name" value="Alpha_L_fucos"/>
    <property type="match status" value="1"/>
</dbReference>
<proteinExistence type="inferred from homology"/>
<dbReference type="Pfam" id="PF01120">
    <property type="entry name" value="Alpha_L_fucos"/>
    <property type="match status" value="1"/>
</dbReference>
<comment type="caution">
    <text evidence="8">The sequence shown here is derived from an EMBL/GenBank/DDBJ whole genome shotgun (WGS) entry which is preliminary data.</text>
</comment>
<gene>
    <name evidence="8" type="ORF">CBW46_000600</name>
</gene>
<reference evidence="8" key="1">
    <citation type="submission" date="2018-06" db="EMBL/GenBank/DDBJ databases">
        <title>Paenibacillus xerothermodurans sp. nov. an extremely dry heat resistant spore forming bacterium isolated from the soil of Cape Canaveral, Florida.</title>
        <authorList>
            <person name="Seuylemezian A."/>
            <person name="Kaur N."/>
            <person name="Patil P."/>
            <person name="Patil P."/>
            <person name="Mayilraj S."/>
            <person name="Vaishampayan P."/>
        </authorList>
    </citation>
    <scope>NUCLEOTIDE SEQUENCE [LARGE SCALE GENOMIC DNA]</scope>
    <source>
        <strain evidence="8">ATCC 27380</strain>
    </source>
</reference>
<feature type="domain" description="Glycoside hydrolase family 29 N-terminal" evidence="7">
    <location>
        <begin position="27"/>
        <end position="338"/>
    </location>
</feature>
<keyword evidence="4" id="KW-0732">Signal</keyword>
<dbReference type="GO" id="GO:0016139">
    <property type="term" value="P:glycoside catabolic process"/>
    <property type="evidence" value="ECO:0007669"/>
    <property type="project" value="TreeGrafter"/>
</dbReference>
<dbReference type="GO" id="GO:0006004">
    <property type="term" value="P:fucose metabolic process"/>
    <property type="evidence" value="ECO:0007669"/>
    <property type="project" value="InterPro"/>
</dbReference>
<dbReference type="AlphaFoldDB" id="A0A2W1P578"/>
<dbReference type="PANTHER" id="PTHR10030">
    <property type="entry name" value="ALPHA-L-FUCOSIDASE"/>
    <property type="match status" value="1"/>
</dbReference>
<dbReference type="PANTHER" id="PTHR10030:SF37">
    <property type="entry name" value="ALPHA-L-FUCOSIDASE-RELATED"/>
    <property type="match status" value="1"/>
</dbReference>
<dbReference type="InterPro" id="IPR017853">
    <property type="entry name" value="GH"/>
</dbReference>